<proteinExistence type="predicted"/>
<sequence>MPENKFDKKLNISLADEGASARLSDALDIVLGVAVAKQKSKEYGFVCLFTDGNGTYWFKVSRGFATALNESLSSLELLSDDVNADFTEAQKEKANRVYRALHSLYEA</sequence>
<dbReference type="Proteomes" id="UP000016646">
    <property type="component" value="Unassembled WGS sequence"/>
</dbReference>
<keyword evidence="2" id="KW-1185">Reference proteome</keyword>
<evidence type="ECO:0000313" key="1">
    <source>
        <dbReference type="EMBL" id="ERK04959.1"/>
    </source>
</evidence>
<comment type="caution">
    <text evidence="1">The sequence shown here is derived from an EMBL/GenBank/DDBJ whole genome shotgun (WGS) entry which is preliminary data.</text>
</comment>
<gene>
    <name evidence="1" type="ORF">HMPREF0860_0668</name>
</gene>
<protein>
    <submittedName>
        <fullName evidence="1">Uncharacterized protein</fullName>
    </submittedName>
</protein>
<dbReference type="EMBL" id="AVQI01000006">
    <property type="protein sequence ID" value="ERK04959.1"/>
    <property type="molecule type" value="Genomic_DNA"/>
</dbReference>
<accession>A0ABN0P983</accession>
<name>A0ABN0P983_TRESO</name>
<evidence type="ECO:0000313" key="2">
    <source>
        <dbReference type="Proteomes" id="UP000016646"/>
    </source>
</evidence>
<reference evidence="1 2" key="1">
    <citation type="submission" date="2013-08" db="EMBL/GenBank/DDBJ databases">
        <authorList>
            <person name="Durkin A.S."/>
            <person name="Haft D.R."/>
            <person name="McCorrison J."/>
            <person name="Torralba M."/>
            <person name="Gillis M."/>
            <person name="Haft D.H."/>
            <person name="Methe B."/>
            <person name="Sutton G."/>
            <person name="Nelson K.E."/>
        </authorList>
    </citation>
    <scope>NUCLEOTIDE SEQUENCE [LARGE SCALE GENOMIC DNA]</scope>
    <source>
        <strain evidence="1 2">ATCC 35536</strain>
    </source>
</reference>
<organism evidence="1 2">
    <name type="scientific">Treponema socranskii subsp. socranskii VPI DR56BR1116 = ATCC 35536</name>
    <dbReference type="NCBI Taxonomy" id="1125725"/>
    <lineage>
        <taxon>Bacteria</taxon>
        <taxon>Pseudomonadati</taxon>
        <taxon>Spirochaetota</taxon>
        <taxon>Spirochaetia</taxon>
        <taxon>Spirochaetales</taxon>
        <taxon>Treponemataceae</taxon>
        <taxon>Treponema</taxon>
    </lineage>
</organism>